<comment type="caution">
    <text evidence="1">The sequence shown here is derived from an EMBL/GenBank/DDBJ whole genome shotgun (WGS) entry which is preliminary data.</text>
</comment>
<dbReference type="EMBL" id="JANFNH010000005">
    <property type="protein sequence ID" value="MCQ4042167.1"/>
    <property type="molecule type" value="Genomic_DNA"/>
</dbReference>
<evidence type="ECO:0000313" key="2">
    <source>
        <dbReference type="Proteomes" id="UP001206206"/>
    </source>
</evidence>
<sequence length="171" mass="19050">MTACLRDPRSDRLSLLGVYLNDHLAGATLGTELARRMAKAERHAATAQELRRLAAEIAEDRASLLDIMRALGVRPRRYKAGAGWLAEKAGRLKGNRQLVRRSPLSSLLELEMLRIGVEGKALGWRALREVADGHERLDKRRLDGLLDRARDQGATLERLHLQRVAHALPAS</sequence>
<reference evidence="1 2" key="1">
    <citation type="submission" date="2022-06" db="EMBL/GenBank/DDBJ databases">
        <title>Draft genome sequence of type strain Streptomyces rubrisoli DSM 42083.</title>
        <authorList>
            <person name="Duangmal K."/>
            <person name="Klaysubun C."/>
        </authorList>
    </citation>
    <scope>NUCLEOTIDE SEQUENCE [LARGE SCALE GENOMIC DNA]</scope>
    <source>
        <strain evidence="1 2">DSM 42083</strain>
    </source>
</reference>
<name>A0ABT1P9W3_9ACTN</name>
<dbReference type="Proteomes" id="UP001206206">
    <property type="component" value="Unassembled WGS sequence"/>
</dbReference>
<evidence type="ECO:0000313" key="1">
    <source>
        <dbReference type="EMBL" id="MCQ4042167.1"/>
    </source>
</evidence>
<keyword evidence="2" id="KW-1185">Reference proteome</keyword>
<dbReference type="RefSeq" id="WP_255926158.1">
    <property type="nucleotide sequence ID" value="NZ_JANFNH010000005.1"/>
</dbReference>
<organism evidence="1 2">
    <name type="scientific">Streptantibioticus rubrisoli</name>
    <dbReference type="NCBI Taxonomy" id="1387313"/>
    <lineage>
        <taxon>Bacteria</taxon>
        <taxon>Bacillati</taxon>
        <taxon>Actinomycetota</taxon>
        <taxon>Actinomycetes</taxon>
        <taxon>Kitasatosporales</taxon>
        <taxon>Streptomycetaceae</taxon>
        <taxon>Streptantibioticus</taxon>
    </lineage>
</organism>
<proteinExistence type="predicted"/>
<gene>
    <name evidence="1" type="ORF">NON19_08990</name>
</gene>
<protein>
    <submittedName>
        <fullName evidence="1">Uncharacterized protein</fullName>
    </submittedName>
</protein>
<accession>A0ABT1P9W3</accession>